<dbReference type="SUPFAM" id="SSF63520">
    <property type="entry name" value="PTS-regulatory domain, PRD"/>
    <property type="match status" value="1"/>
</dbReference>
<proteinExistence type="predicted"/>
<dbReference type="Pfam" id="PF00874">
    <property type="entry name" value="PRD"/>
    <property type="match status" value="1"/>
</dbReference>
<name>A0A318KXX4_9FIRM</name>
<dbReference type="RefSeq" id="WP_022936893.1">
    <property type="nucleotide sequence ID" value="NZ_CABKRQ010000001.1"/>
</dbReference>
<evidence type="ECO:0000259" key="1">
    <source>
        <dbReference type="PROSITE" id="PS51372"/>
    </source>
</evidence>
<dbReference type="OrthoDB" id="3035330at2"/>
<evidence type="ECO:0000313" key="2">
    <source>
        <dbReference type="EMBL" id="PXX78083.1"/>
    </source>
</evidence>
<dbReference type="STRING" id="1034346.GCA_000313565_00587"/>
<protein>
    <submittedName>
        <fullName evidence="2">PRD domain-containing protein</fullName>
    </submittedName>
</protein>
<dbReference type="InterPro" id="IPR036634">
    <property type="entry name" value="PRD_sf"/>
</dbReference>
<dbReference type="InterPro" id="IPR011608">
    <property type="entry name" value="PRD"/>
</dbReference>
<dbReference type="Proteomes" id="UP000247612">
    <property type="component" value="Unassembled WGS sequence"/>
</dbReference>
<dbReference type="PROSITE" id="PS51372">
    <property type="entry name" value="PRD_2"/>
    <property type="match status" value="1"/>
</dbReference>
<sequence length="133" mass="15462">MENFNNNLIDEVIKERSAGWQDFSQENEKQICKLGERVFAACSELGIPFDKTAGITFMTHLTTLYERLFRTHEVIEIEAELYDQIDEDLMDLSSKISQLIELLLNCKLDRSECFLIATHLGSMRERINQNLND</sequence>
<reference evidence="2 3" key="1">
    <citation type="submission" date="2018-05" db="EMBL/GenBank/DDBJ databases">
        <title>Genomic Encyclopedia of Type Strains, Phase IV (KMG-IV): sequencing the most valuable type-strain genomes for metagenomic binning, comparative biology and taxonomic classification.</title>
        <authorList>
            <person name="Goeker M."/>
        </authorList>
    </citation>
    <scope>NUCLEOTIDE SEQUENCE [LARGE SCALE GENOMIC DNA]</scope>
    <source>
        <strain evidence="2 3">JC118</strain>
    </source>
</reference>
<accession>A0A318KXX4</accession>
<dbReference type="AlphaFoldDB" id="A0A318KXX4"/>
<organism evidence="2 3">
    <name type="scientific">Dielma fastidiosa</name>
    <dbReference type="NCBI Taxonomy" id="1034346"/>
    <lineage>
        <taxon>Bacteria</taxon>
        <taxon>Bacillati</taxon>
        <taxon>Bacillota</taxon>
        <taxon>Erysipelotrichia</taxon>
        <taxon>Erysipelotrichales</taxon>
        <taxon>Erysipelotrichaceae</taxon>
        <taxon>Dielma</taxon>
    </lineage>
</organism>
<feature type="domain" description="PRD" evidence="1">
    <location>
        <begin position="25"/>
        <end position="130"/>
    </location>
</feature>
<dbReference type="Gene3D" id="1.10.1790.10">
    <property type="entry name" value="PRD domain"/>
    <property type="match status" value="1"/>
</dbReference>
<comment type="caution">
    <text evidence="2">The sequence shown here is derived from an EMBL/GenBank/DDBJ whole genome shotgun (WGS) entry which is preliminary data.</text>
</comment>
<keyword evidence="3" id="KW-1185">Reference proteome</keyword>
<dbReference type="GO" id="GO:0006355">
    <property type="term" value="P:regulation of DNA-templated transcription"/>
    <property type="evidence" value="ECO:0007669"/>
    <property type="project" value="InterPro"/>
</dbReference>
<evidence type="ECO:0000313" key="3">
    <source>
        <dbReference type="Proteomes" id="UP000247612"/>
    </source>
</evidence>
<gene>
    <name evidence="2" type="ORF">DES51_1088</name>
</gene>
<dbReference type="EMBL" id="QJKH01000008">
    <property type="protein sequence ID" value="PXX78083.1"/>
    <property type="molecule type" value="Genomic_DNA"/>
</dbReference>